<sequence length="138" mass="16564">MTKRGSPEPLDLLATLPPLKLREENLPLFNEEETQEAIKEEPPKLILKPLPTELKRCKKAIWWKISDLKGIIRLVCTHHIYMEEEAKPVRQPQRRLNPHMQEVIFEAWSDKWKMEWRRVHNVDEEEEEMHLDQALELN</sequence>
<protein>
    <submittedName>
        <fullName evidence="1">Uncharacterized protein</fullName>
    </submittedName>
</protein>
<reference evidence="1 2" key="1">
    <citation type="journal article" date="2018" name="PLoS Genet.">
        <title>Population sequencing reveals clonal diversity and ancestral inbreeding in the grapevine cultivar Chardonnay.</title>
        <authorList>
            <person name="Roach M.J."/>
            <person name="Johnson D.L."/>
            <person name="Bohlmann J."/>
            <person name="van Vuuren H.J."/>
            <person name="Jones S.J."/>
            <person name="Pretorius I.S."/>
            <person name="Schmidt S.A."/>
            <person name="Borneman A.R."/>
        </authorList>
    </citation>
    <scope>NUCLEOTIDE SEQUENCE [LARGE SCALE GENOMIC DNA]</scope>
    <source>
        <strain evidence="2">cv. Chardonnay</strain>
        <tissue evidence="1">Leaf</tissue>
    </source>
</reference>
<organism evidence="1 2">
    <name type="scientific">Vitis vinifera</name>
    <name type="common">Grape</name>
    <dbReference type="NCBI Taxonomy" id="29760"/>
    <lineage>
        <taxon>Eukaryota</taxon>
        <taxon>Viridiplantae</taxon>
        <taxon>Streptophyta</taxon>
        <taxon>Embryophyta</taxon>
        <taxon>Tracheophyta</taxon>
        <taxon>Spermatophyta</taxon>
        <taxon>Magnoliopsida</taxon>
        <taxon>eudicotyledons</taxon>
        <taxon>Gunneridae</taxon>
        <taxon>Pentapetalae</taxon>
        <taxon>rosids</taxon>
        <taxon>Vitales</taxon>
        <taxon>Vitaceae</taxon>
        <taxon>Viteae</taxon>
        <taxon>Vitis</taxon>
    </lineage>
</organism>
<evidence type="ECO:0000313" key="2">
    <source>
        <dbReference type="Proteomes" id="UP000288805"/>
    </source>
</evidence>
<dbReference type="AlphaFoldDB" id="A0A438I329"/>
<gene>
    <name evidence="1" type="ORF">CK203_039891</name>
</gene>
<accession>A0A438I329</accession>
<proteinExistence type="predicted"/>
<dbReference type="Proteomes" id="UP000288805">
    <property type="component" value="Unassembled WGS sequence"/>
</dbReference>
<dbReference type="Gene3D" id="3.10.10.10">
    <property type="entry name" value="HIV Type 1 Reverse Transcriptase, subunit A, domain 1"/>
    <property type="match status" value="1"/>
</dbReference>
<evidence type="ECO:0000313" key="1">
    <source>
        <dbReference type="EMBL" id="RVW91114.1"/>
    </source>
</evidence>
<dbReference type="EMBL" id="QGNW01000149">
    <property type="protein sequence ID" value="RVW91114.1"/>
    <property type="molecule type" value="Genomic_DNA"/>
</dbReference>
<name>A0A438I329_VITVI</name>
<comment type="caution">
    <text evidence="1">The sequence shown here is derived from an EMBL/GenBank/DDBJ whole genome shotgun (WGS) entry which is preliminary data.</text>
</comment>